<proteinExistence type="predicted"/>
<dbReference type="Proteomes" id="UP000198662">
    <property type="component" value="Unassembled WGS sequence"/>
</dbReference>
<evidence type="ECO:0000256" key="1">
    <source>
        <dbReference type="SAM" id="Phobius"/>
    </source>
</evidence>
<gene>
    <name evidence="2" type="ORF">SAMN05216298_0289</name>
</gene>
<keyword evidence="1" id="KW-0812">Transmembrane</keyword>
<evidence type="ECO:0000313" key="2">
    <source>
        <dbReference type="EMBL" id="SDK49966.1"/>
    </source>
</evidence>
<organism evidence="2 3">
    <name type="scientific">Glycomyces sambucus</name>
    <dbReference type="NCBI Taxonomy" id="380244"/>
    <lineage>
        <taxon>Bacteria</taxon>
        <taxon>Bacillati</taxon>
        <taxon>Actinomycetota</taxon>
        <taxon>Actinomycetes</taxon>
        <taxon>Glycomycetales</taxon>
        <taxon>Glycomycetaceae</taxon>
        <taxon>Glycomyces</taxon>
    </lineage>
</organism>
<name>A0A1G9CEG2_9ACTN</name>
<keyword evidence="1" id="KW-1133">Transmembrane helix</keyword>
<keyword evidence="3" id="KW-1185">Reference proteome</keyword>
<keyword evidence="1" id="KW-0472">Membrane</keyword>
<feature type="transmembrane region" description="Helical" evidence="1">
    <location>
        <begin position="42"/>
        <end position="59"/>
    </location>
</feature>
<accession>A0A1G9CEG2</accession>
<feature type="transmembrane region" description="Helical" evidence="1">
    <location>
        <begin position="220"/>
        <end position="244"/>
    </location>
</feature>
<evidence type="ECO:0000313" key="3">
    <source>
        <dbReference type="Proteomes" id="UP000198662"/>
    </source>
</evidence>
<reference evidence="3" key="1">
    <citation type="submission" date="2016-10" db="EMBL/GenBank/DDBJ databases">
        <authorList>
            <person name="Varghese N."/>
            <person name="Submissions S."/>
        </authorList>
    </citation>
    <scope>NUCLEOTIDE SEQUENCE [LARGE SCALE GENOMIC DNA]</scope>
    <source>
        <strain evidence="3">CGMCC 4.3147</strain>
    </source>
</reference>
<dbReference type="EMBL" id="FNGF01000001">
    <property type="protein sequence ID" value="SDK49966.1"/>
    <property type="molecule type" value="Genomic_DNA"/>
</dbReference>
<sequence>MVALLNLLRECRILIFAFAFLCLPKIAELFAATDADDSPSDVTGWVFAVSVAVTALLMVKGAKAVMFRAWLFEQIDMLLAAHHPEALPRSPKGARKKPEIGPPLQRIERGLDRLAFRAATNKGWYGRVLQGFGDRINVYRQLPERTDTRVLDEAGIALLERAGAVIANSSDYRAVIALAAPVGVIDADEQAVRIDRIPDPPSWIARTAARAERGWKVVTVFMMIAAALLGLIGAATGSVSWQAFLDRWSP</sequence>
<protein>
    <submittedName>
        <fullName evidence="2">Uncharacterized protein</fullName>
    </submittedName>
</protein>
<dbReference type="AlphaFoldDB" id="A0A1G9CEG2"/>